<dbReference type="Proteomes" id="UP000603227">
    <property type="component" value="Unassembled WGS sequence"/>
</dbReference>
<name>A0A919GC71_9ACTN</name>
<accession>A0A919GC71</accession>
<gene>
    <name evidence="2" type="ORF">GCM10017771_03720</name>
</gene>
<sequence length="73" mass="7503">MTRAQLTDVEWEFTEPYLPIGECQDVIVALEKAAAEEEEVRAGGVPRDEAGRTVVPIPSGTSGDASGAGAGSG</sequence>
<keyword evidence="3" id="KW-1185">Reference proteome</keyword>
<organism evidence="2 3">
    <name type="scientific">Streptomyces capitiformicae</name>
    <dbReference type="NCBI Taxonomy" id="2014920"/>
    <lineage>
        <taxon>Bacteria</taxon>
        <taxon>Bacillati</taxon>
        <taxon>Actinomycetota</taxon>
        <taxon>Actinomycetes</taxon>
        <taxon>Kitasatosporales</taxon>
        <taxon>Streptomycetaceae</taxon>
        <taxon>Streptomyces</taxon>
    </lineage>
</organism>
<protein>
    <submittedName>
        <fullName evidence="2">Uncharacterized protein</fullName>
    </submittedName>
</protein>
<feature type="region of interest" description="Disordered" evidence="1">
    <location>
        <begin position="39"/>
        <end position="73"/>
    </location>
</feature>
<evidence type="ECO:0000313" key="3">
    <source>
        <dbReference type="Proteomes" id="UP000603227"/>
    </source>
</evidence>
<reference evidence="2" key="1">
    <citation type="journal article" date="2014" name="Int. J. Syst. Evol. Microbiol.">
        <title>Complete genome sequence of Corynebacterium casei LMG S-19264T (=DSM 44701T), isolated from a smear-ripened cheese.</title>
        <authorList>
            <consortium name="US DOE Joint Genome Institute (JGI-PGF)"/>
            <person name="Walter F."/>
            <person name="Albersmeier A."/>
            <person name="Kalinowski J."/>
            <person name="Ruckert C."/>
        </authorList>
    </citation>
    <scope>NUCLEOTIDE SEQUENCE</scope>
    <source>
        <strain evidence="2">CGMCC 4.7403</strain>
    </source>
</reference>
<dbReference type="RefSeq" id="WP_189780564.1">
    <property type="nucleotide sequence ID" value="NZ_BNAT01000001.1"/>
</dbReference>
<dbReference type="EMBL" id="BNAT01000001">
    <property type="protein sequence ID" value="GHH81543.1"/>
    <property type="molecule type" value="Genomic_DNA"/>
</dbReference>
<evidence type="ECO:0000313" key="2">
    <source>
        <dbReference type="EMBL" id="GHH81543.1"/>
    </source>
</evidence>
<proteinExistence type="predicted"/>
<reference evidence="2" key="2">
    <citation type="submission" date="2020-09" db="EMBL/GenBank/DDBJ databases">
        <authorList>
            <person name="Sun Q."/>
            <person name="Zhou Y."/>
        </authorList>
    </citation>
    <scope>NUCLEOTIDE SEQUENCE</scope>
    <source>
        <strain evidence="2">CGMCC 4.7403</strain>
    </source>
</reference>
<comment type="caution">
    <text evidence="2">The sequence shown here is derived from an EMBL/GenBank/DDBJ whole genome shotgun (WGS) entry which is preliminary data.</text>
</comment>
<dbReference type="AlphaFoldDB" id="A0A919GC71"/>
<evidence type="ECO:0000256" key="1">
    <source>
        <dbReference type="SAM" id="MobiDB-lite"/>
    </source>
</evidence>